<name>A0A9P1J3S1_9PELO</name>
<protein>
    <recommendedName>
        <fullName evidence="12">Cytochrome P450</fullName>
    </recommendedName>
</protein>
<dbReference type="PANTHER" id="PTHR24292:SF102">
    <property type="entry name" value="CYTOCHROME P450 FAMILY-RELATED"/>
    <property type="match status" value="1"/>
</dbReference>
<dbReference type="InterPro" id="IPR036396">
    <property type="entry name" value="Cyt_P450_sf"/>
</dbReference>
<dbReference type="EMBL" id="CANHGI010000006">
    <property type="protein sequence ID" value="CAI5455717.1"/>
    <property type="molecule type" value="Genomic_DNA"/>
</dbReference>
<dbReference type="PRINTS" id="PR00385">
    <property type="entry name" value="P450"/>
</dbReference>
<dbReference type="AlphaFoldDB" id="A0A9P1J3S1"/>
<dbReference type="InterPro" id="IPR050476">
    <property type="entry name" value="Insect_CytP450_Detox"/>
</dbReference>
<evidence type="ECO:0000256" key="3">
    <source>
        <dbReference type="ARBA" id="ARBA00022617"/>
    </source>
</evidence>
<evidence type="ECO:0000256" key="8">
    <source>
        <dbReference type="PIRSR" id="PIRSR602401-1"/>
    </source>
</evidence>
<accession>A0A9P1J3S1</accession>
<dbReference type="GO" id="GO:0005506">
    <property type="term" value="F:iron ion binding"/>
    <property type="evidence" value="ECO:0007669"/>
    <property type="project" value="InterPro"/>
</dbReference>
<dbReference type="GO" id="GO:0004497">
    <property type="term" value="F:monooxygenase activity"/>
    <property type="evidence" value="ECO:0007669"/>
    <property type="project" value="UniProtKB-KW"/>
</dbReference>
<evidence type="ECO:0000256" key="5">
    <source>
        <dbReference type="ARBA" id="ARBA00023002"/>
    </source>
</evidence>
<evidence type="ECO:0000256" key="4">
    <source>
        <dbReference type="ARBA" id="ARBA00022723"/>
    </source>
</evidence>
<evidence type="ECO:0000256" key="7">
    <source>
        <dbReference type="ARBA" id="ARBA00023033"/>
    </source>
</evidence>
<dbReference type="PROSITE" id="PS00086">
    <property type="entry name" value="CYTOCHROME_P450"/>
    <property type="match status" value="1"/>
</dbReference>
<comment type="caution">
    <text evidence="10">The sequence shown here is derived from an EMBL/GenBank/DDBJ whole genome shotgun (WGS) entry which is preliminary data.</text>
</comment>
<dbReference type="FunFam" id="1.10.630.10:FF:000182">
    <property type="entry name" value="Cytochrome P450 3A4"/>
    <property type="match status" value="1"/>
</dbReference>
<dbReference type="InterPro" id="IPR017972">
    <property type="entry name" value="Cyt_P450_CS"/>
</dbReference>
<dbReference type="Proteomes" id="UP001152747">
    <property type="component" value="Unassembled WGS sequence"/>
</dbReference>
<dbReference type="Gene3D" id="1.10.630.10">
    <property type="entry name" value="Cytochrome P450"/>
    <property type="match status" value="1"/>
</dbReference>
<evidence type="ECO:0008006" key="12">
    <source>
        <dbReference type="Google" id="ProtNLM"/>
    </source>
</evidence>
<keyword evidence="3 8" id="KW-0349">Heme</keyword>
<dbReference type="InterPro" id="IPR001128">
    <property type="entry name" value="Cyt_P450"/>
</dbReference>
<gene>
    <name evidence="10" type="ORF">CAMP_LOCUS18354</name>
</gene>
<dbReference type="GO" id="GO:0020037">
    <property type="term" value="F:heme binding"/>
    <property type="evidence" value="ECO:0007669"/>
    <property type="project" value="InterPro"/>
</dbReference>
<keyword evidence="6 8" id="KW-0408">Iron</keyword>
<dbReference type="InterPro" id="IPR002401">
    <property type="entry name" value="Cyt_P450_E_grp-I"/>
</dbReference>
<evidence type="ECO:0000256" key="6">
    <source>
        <dbReference type="ARBA" id="ARBA00023004"/>
    </source>
</evidence>
<evidence type="ECO:0000256" key="1">
    <source>
        <dbReference type="ARBA" id="ARBA00001971"/>
    </source>
</evidence>
<evidence type="ECO:0000256" key="2">
    <source>
        <dbReference type="ARBA" id="ARBA00010617"/>
    </source>
</evidence>
<keyword evidence="5 9" id="KW-0560">Oxidoreductase</keyword>
<dbReference type="SUPFAM" id="SSF48264">
    <property type="entry name" value="Cytochrome P450"/>
    <property type="match status" value="1"/>
</dbReference>
<comment type="similarity">
    <text evidence="2 9">Belongs to the cytochrome P450 family.</text>
</comment>
<keyword evidence="7 9" id="KW-0503">Monooxygenase</keyword>
<organism evidence="10 11">
    <name type="scientific">Caenorhabditis angaria</name>
    <dbReference type="NCBI Taxonomy" id="860376"/>
    <lineage>
        <taxon>Eukaryota</taxon>
        <taxon>Metazoa</taxon>
        <taxon>Ecdysozoa</taxon>
        <taxon>Nematoda</taxon>
        <taxon>Chromadorea</taxon>
        <taxon>Rhabditida</taxon>
        <taxon>Rhabditina</taxon>
        <taxon>Rhabditomorpha</taxon>
        <taxon>Rhabditoidea</taxon>
        <taxon>Rhabditidae</taxon>
        <taxon>Peloderinae</taxon>
        <taxon>Caenorhabditis</taxon>
    </lineage>
</organism>
<keyword evidence="11" id="KW-1185">Reference proteome</keyword>
<dbReference type="OrthoDB" id="2789670at2759"/>
<sequence length="510" mass="58721">MGLLIFILATIIGAFTYFEWLHSYWKRRGIDGPKGWPFLGSFYEVSNRSLPRNFVFKKWTKQFGKVFGYYEGAHKNLVISDLDMLQEMFVKKFDYFYARKSTNVIHGDLESTVEEPQVSLFGSRGSRWKRFRSLASPCFSVKSLKQVHHIVEDSAICLMDLFKEHVDGKAFNIHNLYFEFTFDVICRLSMGQPNSEMLNNPGMQIVKNIFAREHRTLPWYLSVLFPKYEFNVKQMFYNHESVKGGDVAKLLAYCKTSVEKRIELRNENVKLGIENQQSDFIDIYLDCYADIVEDVPYGTTIEKKITFEEIISGCFMFLLAGFDTTGNGLGYVTYLLAKNPEKMKKVQKEIEENCQNESVSYDDLTKLPYTEAAIKEALRLYPVAAFAASRECVKTTTLGNLKIEKGTRIEADVLSIHRSKEIWGDNVDDYVPERWLTDSSRHLMSWIPFGAGPRLCVGMRLAMVEIKLVLSLMLRQYDLVATEDTEEELHLSGNVTTSPDSVTVALRSRF</sequence>
<reference evidence="10" key="1">
    <citation type="submission" date="2022-11" db="EMBL/GenBank/DDBJ databases">
        <authorList>
            <person name="Kikuchi T."/>
        </authorList>
    </citation>
    <scope>NUCLEOTIDE SEQUENCE</scope>
    <source>
        <strain evidence="10">PS1010</strain>
    </source>
</reference>
<comment type="cofactor">
    <cofactor evidence="1 8">
        <name>heme</name>
        <dbReference type="ChEBI" id="CHEBI:30413"/>
    </cofactor>
</comment>
<evidence type="ECO:0000313" key="11">
    <source>
        <dbReference type="Proteomes" id="UP001152747"/>
    </source>
</evidence>
<proteinExistence type="inferred from homology"/>
<feature type="binding site" description="axial binding residue" evidence="8">
    <location>
        <position position="456"/>
    </location>
    <ligand>
        <name>heme</name>
        <dbReference type="ChEBI" id="CHEBI:30413"/>
    </ligand>
    <ligandPart>
        <name>Fe</name>
        <dbReference type="ChEBI" id="CHEBI:18248"/>
    </ligandPart>
</feature>
<dbReference type="Pfam" id="PF00067">
    <property type="entry name" value="p450"/>
    <property type="match status" value="1"/>
</dbReference>
<evidence type="ECO:0000313" key="10">
    <source>
        <dbReference type="EMBL" id="CAI5455717.1"/>
    </source>
</evidence>
<dbReference type="CDD" id="cd11055">
    <property type="entry name" value="CYP3A-like"/>
    <property type="match status" value="1"/>
</dbReference>
<dbReference type="GO" id="GO:0016705">
    <property type="term" value="F:oxidoreductase activity, acting on paired donors, with incorporation or reduction of molecular oxygen"/>
    <property type="evidence" value="ECO:0007669"/>
    <property type="project" value="InterPro"/>
</dbReference>
<dbReference type="PANTHER" id="PTHR24292">
    <property type="entry name" value="CYTOCHROME P450"/>
    <property type="match status" value="1"/>
</dbReference>
<dbReference type="PRINTS" id="PR00463">
    <property type="entry name" value="EP450I"/>
</dbReference>
<keyword evidence="4 8" id="KW-0479">Metal-binding</keyword>
<evidence type="ECO:0000256" key="9">
    <source>
        <dbReference type="RuleBase" id="RU000461"/>
    </source>
</evidence>